<dbReference type="Pfam" id="PF13377">
    <property type="entry name" value="Peripla_BP_3"/>
    <property type="match status" value="1"/>
</dbReference>
<dbReference type="Gene3D" id="3.40.50.2300">
    <property type="match status" value="2"/>
</dbReference>
<gene>
    <name evidence="6" type="ORF">DKK70_06810</name>
</gene>
<dbReference type="OrthoDB" id="9798934at2"/>
<dbReference type="CDD" id="cd01392">
    <property type="entry name" value="HTH_LacI"/>
    <property type="match status" value="1"/>
</dbReference>
<feature type="domain" description="HTH cro/C1-type" evidence="5">
    <location>
        <begin position="5"/>
        <end position="51"/>
    </location>
</feature>
<name>A0A2V4EH29_9GAMM</name>
<dbReference type="EMBL" id="QGLR01000009">
    <property type="protein sequence ID" value="PXZ07557.1"/>
    <property type="molecule type" value="Genomic_DNA"/>
</dbReference>
<proteinExistence type="predicted"/>
<dbReference type="PROSITE" id="PS50943">
    <property type="entry name" value="HTH_CROC1"/>
    <property type="match status" value="1"/>
</dbReference>
<dbReference type="InterPro" id="IPR001387">
    <property type="entry name" value="Cro/C1-type_HTH"/>
</dbReference>
<evidence type="ECO:0000259" key="5">
    <source>
        <dbReference type="PROSITE" id="PS50943"/>
    </source>
</evidence>
<dbReference type="GO" id="GO:0000976">
    <property type="term" value="F:transcription cis-regulatory region binding"/>
    <property type="evidence" value="ECO:0007669"/>
    <property type="project" value="TreeGrafter"/>
</dbReference>
<evidence type="ECO:0000256" key="2">
    <source>
        <dbReference type="ARBA" id="ARBA00023125"/>
    </source>
</evidence>
<dbReference type="InterPro" id="IPR010982">
    <property type="entry name" value="Lambda_DNA-bd_dom_sf"/>
</dbReference>
<keyword evidence="3" id="KW-0804">Transcription</keyword>
<dbReference type="SUPFAM" id="SSF47413">
    <property type="entry name" value="lambda repressor-like DNA-binding domains"/>
    <property type="match status" value="1"/>
</dbReference>
<evidence type="ECO:0000313" key="6">
    <source>
        <dbReference type="EMBL" id="PXZ07557.1"/>
    </source>
</evidence>
<dbReference type="Gene3D" id="1.10.260.40">
    <property type="entry name" value="lambda repressor-like DNA-binding domains"/>
    <property type="match status" value="1"/>
</dbReference>
<evidence type="ECO:0000256" key="3">
    <source>
        <dbReference type="ARBA" id="ARBA00023163"/>
    </source>
</evidence>
<dbReference type="RefSeq" id="WP_110433312.1">
    <property type="nucleotide sequence ID" value="NZ_QGLR01000009.1"/>
</dbReference>
<sequence>MVDIRDVAKHAGVSVSTVSNVLNGRIDQMRKETLKRIEESIKVLKYHPNKLAQQLKTGHVKMLGILVPSIMNPNFAALVNNIESIAKEKYGYQVLLANTSRQDKQEKLFLNDLLSFGVKGVIVVSSSIEKKHFINAINKGMVMVNYDGLTSEEAHNNKKILIDSISMDNFQAGKLAADFLLQQGCKNIVFATIKGNITSRNNKILGFLDSLKNAGLSTKNRIIEGTAQFAYGDSELAEIGKLLANEIIKNNKTLPDGIVAINDMLAIGIISELTRLGVKIPQDISVIGIDNMFLDTLFSPSLTSIASPLSDMATLMVDRLIAMLNGDKIEPREFLFKPYLVKRESVRY</sequence>
<dbReference type="SUPFAM" id="SSF53822">
    <property type="entry name" value="Periplasmic binding protein-like I"/>
    <property type="match status" value="1"/>
</dbReference>
<dbReference type="InterPro" id="IPR046335">
    <property type="entry name" value="LacI/GalR-like_sensor"/>
</dbReference>
<dbReference type="PANTHER" id="PTHR30146:SF109">
    <property type="entry name" value="HTH-TYPE TRANSCRIPTIONAL REGULATOR GALS"/>
    <property type="match status" value="1"/>
</dbReference>
<reference evidence="6 7" key="1">
    <citation type="submission" date="2018-05" db="EMBL/GenBank/DDBJ databases">
        <title>Reference genomes for bee gut microbiota database.</title>
        <authorList>
            <person name="Ellegaard K.M."/>
        </authorList>
    </citation>
    <scope>NUCLEOTIDE SEQUENCE [LARGE SCALE GENOMIC DNA]</scope>
    <source>
        <strain evidence="6 7">ESL0182</strain>
    </source>
</reference>
<dbReference type="Proteomes" id="UP000247932">
    <property type="component" value="Unassembled WGS sequence"/>
</dbReference>
<dbReference type="PROSITE" id="PS50932">
    <property type="entry name" value="HTH_LACI_2"/>
    <property type="match status" value="1"/>
</dbReference>
<keyword evidence="1" id="KW-0805">Transcription regulation</keyword>
<organism evidence="6 7">
    <name type="scientific">Gilliamella apicola</name>
    <dbReference type="NCBI Taxonomy" id="1196095"/>
    <lineage>
        <taxon>Bacteria</taxon>
        <taxon>Pseudomonadati</taxon>
        <taxon>Pseudomonadota</taxon>
        <taxon>Gammaproteobacteria</taxon>
        <taxon>Orbales</taxon>
        <taxon>Orbaceae</taxon>
        <taxon>Gilliamella</taxon>
    </lineage>
</organism>
<dbReference type="CDD" id="cd06267">
    <property type="entry name" value="PBP1_LacI_sugar_binding-like"/>
    <property type="match status" value="1"/>
</dbReference>
<evidence type="ECO:0000259" key="4">
    <source>
        <dbReference type="PROSITE" id="PS50932"/>
    </source>
</evidence>
<keyword evidence="7" id="KW-1185">Reference proteome</keyword>
<keyword evidence="2" id="KW-0238">DNA-binding</keyword>
<dbReference type="PROSITE" id="PS00356">
    <property type="entry name" value="HTH_LACI_1"/>
    <property type="match status" value="1"/>
</dbReference>
<dbReference type="InterPro" id="IPR000843">
    <property type="entry name" value="HTH_LacI"/>
</dbReference>
<evidence type="ECO:0000256" key="1">
    <source>
        <dbReference type="ARBA" id="ARBA00023015"/>
    </source>
</evidence>
<evidence type="ECO:0000313" key="7">
    <source>
        <dbReference type="Proteomes" id="UP000247932"/>
    </source>
</evidence>
<dbReference type="SMART" id="SM00354">
    <property type="entry name" value="HTH_LACI"/>
    <property type="match status" value="1"/>
</dbReference>
<dbReference type="InterPro" id="IPR028082">
    <property type="entry name" value="Peripla_BP_I"/>
</dbReference>
<dbReference type="Pfam" id="PF00356">
    <property type="entry name" value="LacI"/>
    <property type="match status" value="1"/>
</dbReference>
<protein>
    <submittedName>
        <fullName evidence="6">LacI family transcriptional regulator</fullName>
    </submittedName>
</protein>
<comment type="caution">
    <text evidence="6">The sequence shown here is derived from an EMBL/GenBank/DDBJ whole genome shotgun (WGS) entry which is preliminary data.</text>
</comment>
<accession>A0A2V4EH29</accession>
<feature type="domain" description="HTH lacI-type" evidence="4">
    <location>
        <begin position="2"/>
        <end position="57"/>
    </location>
</feature>
<dbReference type="PANTHER" id="PTHR30146">
    <property type="entry name" value="LACI-RELATED TRANSCRIPTIONAL REPRESSOR"/>
    <property type="match status" value="1"/>
</dbReference>
<dbReference type="AlphaFoldDB" id="A0A2V4EH29"/>
<dbReference type="GO" id="GO:0003700">
    <property type="term" value="F:DNA-binding transcription factor activity"/>
    <property type="evidence" value="ECO:0007669"/>
    <property type="project" value="TreeGrafter"/>
</dbReference>